<evidence type="ECO:0000313" key="4">
    <source>
        <dbReference type="Proteomes" id="UP000659654"/>
    </source>
</evidence>
<keyword evidence="4" id="KW-1185">Reference proteome</keyword>
<feature type="signal peptide" evidence="1">
    <location>
        <begin position="1"/>
        <end position="20"/>
    </location>
</feature>
<evidence type="ECO:0000313" key="5">
    <source>
        <dbReference type="WBParaSite" id="BXY_0970600.1"/>
    </source>
</evidence>
<dbReference type="Proteomes" id="UP000659654">
    <property type="component" value="Unassembled WGS sequence"/>
</dbReference>
<evidence type="ECO:0000313" key="2">
    <source>
        <dbReference type="EMBL" id="CAD5235515.1"/>
    </source>
</evidence>
<keyword evidence="1" id="KW-0732">Signal</keyword>
<organism evidence="3 5">
    <name type="scientific">Bursaphelenchus xylophilus</name>
    <name type="common">Pinewood nematode worm</name>
    <name type="synonym">Aphelenchoides xylophilus</name>
    <dbReference type="NCBI Taxonomy" id="6326"/>
    <lineage>
        <taxon>Eukaryota</taxon>
        <taxon>Metazoa</taxon>
        <taxon>Ecdysozoa</taxon>
        <taxon>Nematoda</taxon>
        <taxon>Chromadorea</taxon>
        <taxon>Rhabditida</taxon>
        <taxon>Tylenchina</taxon>
        <taxon>Tylenchomorpha</taxon>
        <taxon>Aphelenchoidea</taxon>
        <taxon>Aphelenchoididae</taxon>
        <taxon>Bursaphelenchus</taxon>
    </lineage>
</organism>
<dbReference type="Proteomes" id="UP000582659">
    <property type="component" value="Unassembled WGS sequence"/>
</dbReference>
<evidence type="ECO:0000256" key="1">
    <source>
        <dbReference type="SAM" id="SignalP"/>
    </source>
</evidence>
<accession>A0A1I7S9K9</accession>
<dbReference type="WBParaSite" id="BXY_0970600.1">
    <property type="protein sequence ID" value="BXY_0970600.1"/>
    <property type="gene ID" value="BXY_0970600"/>
</dbReference>
<gene>
    <name evidence="2" type="ORF">BXYJ_LOCUS15606</name>
</gene>
<dbReference type="OrthoDB" id="5853537at2759"/>
<protein>
    <submittedName>
        <fullName evidence="2">(pine wood nematode) hypothetical protein</fullName>
    </submittedName>
</protein>
<dbReference type="EMBL" id="CAJFCV020000006">
    <property type="protein sequence ID" value="CAG9131948.1"/>
    <property type="molecule type" value="Genomic_DNA"/>
</dbReference>
<reference evidence="2" key="2">
    <citation type="submission" date="2020-09" db="EMBL/GenBank/DDBJ databases">
        <authorList>
            <person name="Kikuchi T."/>
        </authorList>
    </citation>
    <scope>NUCLEOTIDE SEQUENCE</scope>
    <source>
        <strain evidence="2">Ka4C1</strain>
    </source>
</reference>
<dbReference type="AlphaFoldDB" id="A0A1I7S9K9"/>
<evidence type="ECO:0000313" key="3">
    <source>
        <dbReference type="Proteomes" id="UP000095284"/>
    </source>
</evidence>
<proteinExistence type="predicted"/>
<feature type="chain" id="PRO_5036022094" evidence="1">
    <location>
        <begin position="21"/>
        <end position="77"/>
    </location>
</feature>
<dbReference type="Proteomes" id="UP000095284">
    <property type="component" value="Unplaced"/>
</dbReference>
<sequence length="77" mass="8119">MWSLKVLCVVFVAILCSVSAAPKPKPDPQLSYNDGSLSGSILSPWGGNMPGSYSSPYGSFANSYSTYGRYSNAAGFL</sequence>
<name>A0A1I7S9K9_BURXY</name>
<dbReference type="EMBL" id="CAJFDI010000006">
    <property type="protein sequence ID" value="CAD5235515.1"/>
    <property type="molecule type" value="Genomic_DNA"/>
</dbReference>
<reference evidence="5" key="1">
    <citation type="submission" date="2016-11" db="UniProtKB">
        <authorList>
            <consortium name="WormBaseParasite"/>
        </authorList>
    </citation>
    <scope>IDENTIFICATION</scope>
</reference>